<proteinExistence type="predicted"/>
<evidence type="ECO:0000313" key="3">
    <source>
        <dbReference type="EMBL" id="GIE25956.1"/>
    </source>
</evidence>
<feature type="compositionally biased region" description="Polar residues" evidence="1">
    <location>
        <begin position="280"/>
        <end position="290"/>
    </location>
</feature>
<evidence type="ECO:0000256" key="1">
    <source>
        <dbReference type="SAM" id="MobiDB-lite"/>
    </source>
</evidence>
<feature type="transmembrane region" description="Helical" evidence="2">
    <location>
        <begin position="12"/>
        <end position="35"/>
    </location>
</feature>
<feature type="region of interest" description="Disordered" evidence="1">
    <location>
        <begin position="427"/>
        <end position="704"/>
    </location>
</feature>
<feature type="compositionally biased region" description="Low complexity" evidence="1">
    <location>
        <begin position="138"/>
        <end position="184"/>
    </location>
</feature>
<evidence type="ECO:0000313" key="4">
    <source>
        <dbReference type="Proteomes" id="UP000603200"/>
    </source>
</evidence>
<evidence type="ECO:0000256" key="2">
    <source>
        <dbReference type="SAM" id="Phobius"/>
    </source>
</evidence>
<reference evidence="3 4" key="1">
    <citation type="submission" date="2021-01" db="EMBL/GenBank/DDBJ databases">
        <title>Whole genome shotgun sequence of Actinoplanes humidus NBRC 14915.</title>
        <authorList>
            <person name="Komaki H."/>
            <person name="Tamura T."/>
        </authorList>
    </citation>
    <scope>NUCLEOTIDE SEQUENCE [LARGE SCALE GENOMIC DNA]</scope>
    <source>
        <strain evidence="3 4">NBRC 14915</strain>
    </source>
</reference>
<gene>
    <name evidence="3" type="ORF">Ahu01nite_090580</name>
</gene>
<feature type="compositionally biased region" description="Polar residues" evidence="1">
    <location>
        <begin position="444"/>
        <end position="454"/>
    </location>
</feature>
<protein>
    <submittedName>
        <fullName evidence="3">Uncharacterized protein</fullName>
    </submittedName>
</protein>
<keyword evidence="2" id="KW-0812">Transmembrane</keyword>
<feature type="transmembrane region" description="Helical" evidence="2">
    <location>
        <begin position="41"/>
        <end position="62"/>
    </location>
</feature>
<organism evidence="3 4">
    <name type="scientific">Winogradskya humida</name>
    <dbReference type="NCBI Taxonomy" id="113566"/>
    <lineage>
        <taxon>Bacteria</taxon>
        <taxon>Bacillati</taxon>
        <taxon>Actinomycetota</taxon>
        <taxon>Actinomycetes</taxon>
        <taxon>Micromonosporales</taxon>
        <taxon>Micromonosporaceae</taxon>
        <taxon>Winogradskya</taxon>
    </lineage>
</organism>
<feature type="compositionally biased region" description="Low complexity" evidence="1">
    <location>
        <begin position="206"/>
        <end position="226"/>
    </location>
</feature>
<dbReference type="Proteomes" id="UP000603200">
    <property type="component" value="Unassembled WGS sequence"/>
</dbReference>
<dbReference type="RefSeq" id="WP_203842867.1">
    <property type="nucleotide sequence ID" value="NZ_BAAATV010000028.1"/>
</dbReference>
<feature type="compositionally biased region" description="Polar residues" evidence="1">
    <location>
        <begin position="484"/>
        <end position="495"/>
    </location>
</feature>
<keyword evidence="2" id="KW-0472">Membrane</keyword>
<feature type="region of interest" description="Disordered" evidence="1">
    <location>
        <begin position="358"/>
        <end position="405"/>
    </location>
</feature>
<feature type="compositionally biased region" description="Low complexity" evidence="1">
    <location>
        <begin position="502"/>
        <end position="537"/>
    </location>
</feature>
<accession>A0ABQ4A538</accession>
<comment type="caution">
    <text evidence="3">The sequence shown here is derived from an EMBL/GenBank/DDBJ whole genome shotgun (WGS) entry which is preliminary data.</text>
</comment>
<keyword evidence="4" id="KW-1185">Reference proteome</keyword>
<dbReference type="EMBL" id="BOMN01000130">
    <property type="protein sequence ID" value="GIE25956.1"/>
    <property type="molecule type" value="Genomic_DNA"/>
</dbReference>
<feature type="compositionally biased region" description="Basic and acidic residues" evidence="1">
    <location>
        <begin position="681"/>
        <end position="691"/>
    </location>
</feature>
<feature type="compositionally biased region" description="Low complexity" evidence="1">
    <location>
        <begin position="115"/>
        <end position="131"/>
    </location>
</feature>
<feature type="compositionally biased region" description="Polar residues" evidence="1">
    <location>
        <begin position="648"/>
        <end position="665"/>
    </location>
</feature>
<feature type="region of interest" description="Disordered" evidence="1">
    <location>
        <begin position="108"/>
        <end position="346"/>
    </location>
</feature>
<sequence>MPDRDPEVKQHTRLLTGLIWVGIGLAPIAAIVVLIGGSTGAMRFAVLLVAVCVVLIGAAMLIRTDPVLHRMDVEDRVSAEVDALRGGLRDELTATARATNNRVQALEDEMGTMRSVPGPAVAPRPAAGSARPAPPQPRISAPIPAPISAAGAASVPGPAPVPAQRGAGSARVGSASVAVPGGAPDKPAPPRISAPIDPSLHGGPGAPRSGAPRASAPANAPRPGAATSTPRSGAPTGAPRSGAATSAPRSGAPQSGAVANRTGRARPDGPRQGRAVPASVSPQPYDSYEQQDPAAGYEAPKGAVRASAVASVDPPMDELGPLPAPEPEAPVAAPRRRHAAPDTSTDLAREAYAEPSLGYGLTTGAVTPQPGVYGSTASRNSTPGPDTYDEGYQQDGTYQVGDAYQAEDGYRQGGAYQAGSAYRADGAYQSGDVHQSGDAEEQDSAYQSGSSYRQASGYEPADSYGPDNSYENDGYAQAGYDNTGYAQDNYGNSDYGQKGYDQAAQHGSAQAAQHGSAQAGQYGSAQAGQYGSAQAGQKASPQAGHYGSPRTVQDDYEQAEQTGYEHVEQAGYADAGYDQPGYVKQGSTYGASSGYTDTGEAHAADNGDADSDYQDSGYHDSGYQEIDYGREEAGYGTTYGTPAPATYGRSTTAPETPSSYDSSDFVSAGSYGYGGPTGVGYERDDDHHHYAPDPIPARNVYQSR</sequence>
<feature type="compositionally biased region" description="Polar residues" evidence="1">
    <location>
        <begin position="375"/>
        <end position="384"/>
    </location>
</feature>
<name>A0ABQ4A538_9ACTN</name>
<feature type="compositionally biased region" description="Polar residues" evidence="1">
    <location>
        <begin position="585"/>
        <end position="596"/>
    </location>
</feature>
<keyword evidence="2" id="KW-1133">Transmembrane helix</keyword>